<dbReference type="GO" id="GO:0000495">
    <property type="term" value="P:box H/ACA sno(s)RNA 3'-end processing"/>
    <property type="evidence" value="ECO:0000318"/>
    <property type="project" value="GO_Central"/>
</dbReference>
<dbReference type="InterPro" id="IPR012960">
    <property type="entry name" value="Dyskerin-like"/>
</dbReference>
<dbReference type="CDD" id="cd21148">
    <property type="entry name" value="PUA_Cbf5"/>
    <property type="match status" value="1"/>
</dbReference>
<feature type="compositionally biased region" description="Low complexity" evidence="3">
    <location>
        <begin position="1"/>
        <end position="15"/>
    </location>
</feature>
<dbReference type="OrthoDB" id="10250002at2759"/>
<dbReference type="Gene3D" id="2.30.130.10">
    <property type="entry name" value="PUA domain"/>
    <property type="match status" value="1"/>
</dbReference>
<dbReference type="CDD" id="cd02572">
    <property type="entry name" value="PseudoU_synth_hDyskerin"/>
    <property type="match status" value="1"/>
</dbReference>
<dbReference type="FunCoup" id="K3ZRU0">
    <property type="interactions" value="2377"/>
</dbReference>
<dbReference type="Proteomes" id="UP000004995">
    <property type="component" value="Unassembled WGS sequence"/>
</dbReference>
<dbReference type="OMA" id="KYGRTNE"/>
<dbReference type="Pfam" id="PF08068">
    <property type="entry name" value="DKCLD"/>
    <property type="match status" value="1"/>
</dbReference>
<dbReference type="SUPFAM" id="SSF55120">
    <property type="entry name" value="Pseudouridine synthase"/>
    <property type="match status" value="1"/>
</dbReference>
<keyword evidence="8" id="KW-1185">Reference proteome</keyword>
<dbReference type="KEGG" id="sita:101785718"/>
<dbReference type="SMART" id="SM01136">
    <property type="entry name" value="DKCLD"/>
    <property type="match status" value="1"/>
</dbReference>
<dbReference type="NCBIfam" id="TIGR00425">
    <property type="entry name" value="CBF5"/>
    <property type="match status" value="1"/>
</dbReference>
<evidence type="ECO:0000256" key="2">
    <source>
        <dbReference type="ARBA" id="ARBA00023235"/>
    </source>
</evidence>
<feature type="domain" description="Dyskerin-like" evidence="5">
    <location>
        <begin position="59"/>
        <end position="117"/>
    </location>
</feature>
<name>K3ZRU0_SETIT</name>
<dbReference type="InterPro" id="IPR004521">
    <property type="entry name" value="Uncharacterised_CHP00451"/>
</dbReference>
<proteinExistence type="inferred from homology"/>
<reference evidence="6" key="2">
    <citation type="submission" date="2015-07" db="EMBL/GenBank/DDBJ databases">
        <authorList>
            <person name="Noorani M."/>
        </authorList>
    </citation>
    <scope>NUCLEOTIDE SEQUENCE</scope>
    <source>
        <strain evidence="6">Yugu1</strain>
    </source>
</reference>
<dbReference type="InterPro" id="IPR002478">
    <property type="entry name" value="PUA"/>
</dbReference>
<dbReference type="InterPro" id="IPR020103">
    <property type="entry name" value="PsdUridine_synth_cat_dom_sf"/>
</dbReference>
<dbReference type="SMART" id="SM00359">
    <property type="entry name" value="PUA"/>
    <property type="match status" value="1"/>
</dbReference>
<dbReference type="Pfam" id="PF01509">
    <property type="entry name" value="TruB_N"/>
    <property type="match status" value="1"/>
</dbReference>
<dbReference type="EnsemblPlants" id="KQL26846">
    <property type="protein sequence ID" value="KQL26846"/>
    <property type="gene ID" value="SETIT_029320mg"/>
</dbReference>
<dbReference type="FunFam" id="3.30.2350.10:FF:000001">
    <property type="entry name" value="H/ACA ribonucleoprotein complex subunit CBF5"/>
    <property type="match status" value="1"/>
</dbReference>
<dbReference type="InterPro" id="IPR002501">
    <property type="entry name" value="PsdUridine_synth_N"/>
</dbReference>
<comment type="similarity">
    <text evidence="1">Belongs to the pseudouridine synthase TruB family.</text>
</comment>
<feature type="region of interest" description="Disordered" evidence="3">
    <location>
        <begin position="1"/>
        <end position="38"/>
    </location>
</feature>
<sequence length="581" mass="64091">MSSTPPAVASPASEQAKSKKKKHKSKDAAAAIDPPSLAEAEEKTDGYLIKPQSLVPSLDASTWPLLLKNYDRLNVRTGHYTPLPSGHSPLKRPLAEYLRYGVINLDKPSNPSSHEVVAWIKRLLRAEKTGHSGTLDPKVTGNLIVCVDRATRLVKSQQGAGKEYVCVARFHAAVPDTARVARALEALTGAVFQRPPLISAVKRQLRVRTIYESKLLEHDPERHLAVFWISCEAGTYVRTLCVHLGLLLGVGAHMQELRRVRSGILGEQDNMVTMHDVMDAMWSLDNHKDESYLRRIVMPLEVLLTSYKRLVVKDSAVNAICYGAKLMIPGLLRFENDIETGEEVVLMTTKGEAIAIGIAEMTTAVMATCDHGAVAKIKRVVMDRDTYPRKWGLGPVALKKKKLIAEGLLDKHGKPNEKTPAEWLRNVVLPTGGDVSIASIAAAPEPEKAKVEQDAVGGEEVKEKKRKKDEENDDGDASIPVKKIKVEEAAEVVEGEKSEKKKKKKKKDKAESGSAELKEEKVDVADEKDGSEKKKKKKKSKEGSDVTDPEIAQTRDSAESEKSEKKKEKKKKKSRDAEEAQ</sequence>
<dbReference type="GO" id="GO:0031120">
    <property type="term" value="P:snRNA pseudouridine synthesis"/>
    <property type="evidence" value="ECO:0000318"/>
    <property type="project" value="GO_Central"/>
</dbReference>
<keyword evidence="2" id="KW-0413">Isomerase</keyword>
<dbReference type="PANTHER" id="PTHR23127">
    <property type="entry name" value="CENTROMERE/MICROTUBULE BINDING PROTEIN CBF5"/>
    <property type="match status" value="1"/>
</dbReference>
<dbReference type="InterPro" id="IPR004802">
    <property type="entry name" value="tRNA_PsdUridine_synth_B_fam"/>
</dbReference>
<dbReference type="NCBIfam" id="TIGR00451">
    <property type="entry name" value="unchar_dom_2"/>
    <property type="match status" value="1"/>
</dbReference>
<gene>
    <name evidence="7" type="primary">LOC101785718</name>
    <name evidence="6" type="ORF">SETIT_2G404800v2</name>
</gene>
<dbReference type="GO" id="GO:1990481">
    <property type="term" value="P:mRNA pseudouridine synthesis"/>
    <property type="evidence" value="ECO:0000318"/>
    <property type="project" value="GO_Central"/>
</dbReference>
<dbReference type="Pfam" id="PF16198">
    <property type="entry name" value="TruB_C_2"/>
    <property type="match status" value="1"/>
</dbReference>
<reference evidence="7" key="3">
    <citation type="submission" date="2018-08" db="UniProtKB">
        <authorList>
            <consortium name="EnsemblPlants"/>
        </authorList>
    </citation>
    <scope>IDENTIFICATION</scope>
    <source>
        <strain evidence="7">Yugu1</strain>
    </source>
</reference>
<dbReference type="Gramene" id="KQL26846">
    <property type="protein sequence ID" value="KQL26846"/>
    <property type="gene ID" value="SETIT_029320mg"/>
</dbReference>
<dbReference type="PROSITE" id="PS50890">
    <property type="entry name" value="PUA"/>
    <property type="match status" value="1"/>
</dbReference>
<dbReference type="SUPFAM" id="SSF88697">
    <property type="entry name" value="PUA domain-like"/>
    <property type="match status" value="1"/>
</dbReference>
<dbReference type="eggNOG" id="KOG2529">
    <property type="taxonomic scope" value="Eukaryota"/>
</dbReference>
<feature type="region of interest" description="Disordered" evidence="3">
    <location>
        <begin position="444"/>
        <end position="581"/>
    </location>
</feature>
<dbReference type="GO" id="GO:0031118">
    <property type="term" value="P:rRNA pseudouridine synthesis"/>
    <property type="evidence" value="ECO:0000318"/>
    <property type="project" value="GO_Central"/>
</dbReference>
<evidence type="ECO:0000256" key="1">
    <source>
        <dbReference type="ARBA" id="ARBA00008999"/>
    </source>
</evidence>
<feature type="compositionally biased region" description="Basic and acidic residues" evidence="3">
    <location>
        <begin position="484"/>
        <end position="499"/>
    </location>
</feature>
<dbReference type="InterPro" id="IPR015947">
    <property type="entry name" value="PUA-like_sf"/>
</dbReference>
<feature type="compositionally biased region" description="Basic and acidic residues" evidence="3">
    <location>
        <begin position="556"/>
        <end position="566"/>
    </location>
</feature>
<dbReference type="Pfam" id="PF01472">
    <property type="entry name" value="PUA"/>
    <property type="match status" value="1"/>
</dbReference>
<dbReference type="PANTHER" id="PTHR23127:SF0">
    <property type="entry name" value="H_ACA RIBONUCLEOPROTEIN COMPLEX SUBUNIT DKC1"/>
    <property type="match status" value="1"/>
</dbReference>
<evidence type="ECO:0000313" key="7">
    <source>
        <dbReference type="EnsemblPlants" id="KQL26846"/>
    </source>
</evidence>
<dbReference type="AlphaFoldDB" id="K3ZRU0"/>
<dbReference type="RefSeq" id="XP_004958447.1">
    <property type="nucleotide sequence ID" value="XM_004958390.4"/>
</dbReference>
<feature type="domain" description="PUA" evidence="4">
    <location>
        <begin position="308"/>
        <end position="382"/>
    </location>
</feature>
<evidence type="ECO:0000256" key="3">
    <source>
        <dbReference type="SAM" id="MobiDB-lite"/>
    </source>
</evidence>
<accession>K3ZRU0</accession>
<dbReference type="NCBIfam" id="NF003280">
    <property type="entry name" value="PRK04270.1"/>
    <property type="match status" value="1"/>
</dbReference>
<evidence type="ECO:0000313" key="8">
    <source>
        <dbReference type="Proteomes" id="UP000004995"/>
    </source>
</evidence>
<dbReference type="InterPro" id="IPR036974">
    <property type="entry name" value="PUA_sf"/>
</dbReference>
<feature type="compositionally biased region" description="Basic and acidic residues" evidence="3">
    <location>
        <begin position="445"/>
        <end position="463"/>
    </location>
</feature>
<dbReference type="EMBL" id="CM003529">
    <property type="protein sequence ID" value="RCV14178.1"/>
    <property type="molecule type" value="Genomic_DNA"/>
</dbReference>
<reference evidence="6 8" key="1">
    <citation type="journal article" date="2012" name="Nat. Biotechnol.">
        <title>Reference genome sequence of the model plant Setaria.</title>
        <authorList>
            <person name="Bennetzen J.L."/>
            <person name="Schmutz J."/>
            <person name="Wang H."/>
            <person name="Percifield R."/>
            <person name="Hawkins J."/>
            <person name="Pontaroli A.C."/>
            <person name="Estep M."/>
            <person name="Feng L."/>
            <person name="Vaughn J.N."/>
            <person name="Grimwood J."/>
            <person name="Jenkins J."/>
            <person name="Barry K."/>
            <person name="Lindquist E."/>
            <person name="Hellsten U."/>
            <person name="Deshpande S."/>
            <person name="Wang X."/>
            <person name="Wu X."/>
            <person name="Mitros T."/>
            <person name="Triplett J."/>
            <person name="Yang X."/>
            <person name="Ye C.Y."/>
            <person name="Mauro-Herrera M."/>
            <person name="Wang L."/>
            <person name="Li P."/>
            <person name="Sharma M."/>
            <person name="Sharma R."/>
            <person name="Ronald P.C."/>
            <person name="Panaud O."/>
            <person name="Kellogg E.A."/>
            <person name="Brutnell T.P."/>
            <person name="Doust A.N."/>
            <person name="Tuskan G.A."/>
            <person name="Rokhsar D."/>
            <person name="Devos K.M."/>
        </authorList>
    </citation>
    <scope>NUCLEOTIDE SEQUENCE [LARGE SCALE GENOMIC DNA]</scope>
    <source>
        <strain evidence="8">cv. Yugu1</strain>
        <strain evidence="6">Yugu1</strain>
    </source>
</reference>
<dbReference type="GO" id="GO:0009982">
    <property type="term" value="F:pseudouridine synthase activity"/>
    <property type="evidence" value="ECO:0000318"/>
    <property type="project" value="GO_Central"/>
</dbReference>
<dbReference type="GeneID" id="101785718"/>
<evidence type="ECO:0000259" key="4">
    <source>
        <dbReference type="SMART" id="SM00359"/>
    </source>
</evidence>
<organism evidence="6">
    <name type="scientific">Setaria italica</name>
    <name type="common">Foxtail millet</name>
    <name type="synonym">Panicum italicum</name>
    <dbReference type="NCBI Taxonomy" id="4555"/>
    <lineage>
        <taxon>Eukaryota</taxon>
        <taxon>Viridiplantae</taxon>
        <taxon>Streptophyta</taxon>
        <taxon>Embryophyta</taxon>
        <taxon>Tracheophyta</taxon>
        <taxon>Spermatophyta</taxon>
        <taxon>Magnoliopsida</taxon>
        <taxon>Liliopsida</taxon>
        <taxon>Poales</taxon>
        <taxon>Poaceae</taxon>
        <taxon>PACMAD clade</taxon>
        <taxon>Panicoideae</taxon>
        <taxon>Panicodae</taxon>
        <taxon>Paniceae</taxon>
        <taxon>Cenchrinae</taxon>
        <taxon>Setaria</taxon>
    </lineage>
</organism>
<evidence type="ECO:0000259" key="5">
    <source>
        <dbReference type="SMART" id="SM01136"/>
    </source>
</evidence>
<dbReference type="HOGENOM" id="CLU_032087_3_2_1"/>
<protein>
    <submittedName>
        <fullName evidence="6 7">Uncharacterized protein</fullName>
    </submittedName>
</protein>
<dbReference type="GO" id="GO:0031429">
    <property type="term" value="C:box H/ACA snoRNP complex"/>
    <property type="evidence" value="ECO:0000318"/>
    <property type="project" value="GO_Central"/>
</dbReference>
<dbReference type="Gene3D" id="3.30.2350.10">
    <property type="entry name" value="Pseudouridine synthase"/>
    <property type="match status" value="1"/>
</dbReference>
<feature type="compositionally biased region" description="Basic and acidic residues" evidence="3">
    <location>
        <begin position="508"/>
        <end position="532"/>
    </location>
</feature>
<dbReference type="InterPro" id="IPR032819">
    <property type="entry name" value="TruB_C"/>
</dbReference>
<dbReference type="GO" id="GO:0003723">
    <property type="term" value="F:RNA binding"/>
    <property type="evidence" value="ECO:0007669"/>
    <property type="project" value="InterPro"/>
</dbReference>
<dbReference type="STRING" id="4555.K3ZRU0"/>
<dbReference type="EMBL" id="AGNK02001348">
    <property type="status" value="NOT_ANNOTATED_CDS"/>
    <property type="molecule type" value="Genomic_DNA"/>
</dbReference>
<evidence type="ECO:0000313" key="6">
    <source>
        <dbReference type="EMBL" id="RCV14178.1"/>
    </source>
</evidence>